<keyword evidence="3" id="KW-1185">Reference proteome</keyword>
<dbReference type="KEGG" id="serw:FY030_13935"/>
<dbReference type="EMBL" id="CP044427">
    <property type="protein sequence ID" value="QFG69651.1"/>
    <property type="molecule type" value="Genomic_DNA"/>
</dbReference>
<name>A0A5J6V942_9MICO</name>
<reference evidence="2 3" key="1">
    <citation type="submission" date="2019-09" db="EMBL/GenBank/DDBJ databases">
        <title>Serinicoccus pratensis sp. nov., isolated from meadow soil.</title>
        <authorList>
            <person name="Zhang W."/>
        </authorList>
    </citation>
    <scope>NUCLEOTIDE SEQUENCE [LARGE SCALE GENOMIC DNA]</scope>
    <source>
        <strain evidence="2 3">W204</strain>
    </source>
</reference>
<sequence length="126" mass="12869">MRNKLMLLIAGGAGYVLGARAGRERYDEIADRANKLWTDPRVQEKVEEVKAKAPEVAQKVGDQAKSKADDLRSKAGGNGSNDMGGGSGGASDSSGGGYGNATGEVTGDGEIKVDDSGFGPGGDRLP</sequence>
<evidence type="ECO:0000313" key="2">
    <source>
        <dbReference type="EMBL" id="QFG69651.1"/>
    </source>
</evidence>
<feature type="region of interest" description="Disordered" evidence="1">
    <location>
        <begin position="48"/>
        <end position="126"/>
    </location>
</feature>
<evidence type="ECO:0000313" key="3">
    <source>
        <dbReference type="Proteomes" id="UP000326546"/>
    </source>
</evidence>
<evidence type="ECO:0000256" key="1">
    <source>
        <dbReference type="SAM" id="MobiDB-lite"/>
    </source>
</evidence>
<dbReference type="RefSeq" id="WP_158062131.1">
    <property type="nucleotide sequence ID" value="NZ_CP044427.1"/>
</dbReference>
<dbReference type="OrthoDB" id="5125216at2"/>
<proteinExistence type="predicted"/>
<dbReference type="Proteomes" id="UP000326546">
    <property type="component" value="Chromosome"/>
</dbReference>
<accession>A0A5J6V942</accession>
<feature type="compositionally biased region" description="Gly residues" evidence="1">
    <location>
        <begin position="76"/>
        <end position="100"/>
    </location>
</feature>
<protein>
    <submittedName>
        <fullName evidence="2">YtxH domain-containing protein</fullName>
    </submittedName>
</protein>
<organism evidence="2 3">
    <name type="scientific">Ornithinimicrobium pratense</name>
    <dbReference type="NCBI Taxonomy" id="2593973"/>
    <lineage>
        <taxon>Bacteria</taxon>
        <taxon>Bacillati</taxon>
        <taxon>Actinomycetota</taxon>
        <taxon>Actinomycetes</taxon>
        <taxon>Micrococcales</taxon>
        <taxon>Ornithinimicrobiaceae</taxon>
        <taxon>Ornithinimicrobium</taxon>
    </lineage>
</organism>
<dbReference type="AlphaFoldDB" id="A0A5J6V942"/>
<gene>
    <name evidence="2" type="ORF">FY030_13935</name>
</gene>
<feature type="compositionally biased region" description="Basic and acidic residues" evidence="1">
    <location>
        <begin position="62"/>
        <end position="73"/>
    </location>
</feature>